<organism evidence="3 4">
    <name type="scientific">Treponema pedis</name>
    <dbReference type="NCBI Taxonomy" id="409322"/>
    <lineage>
        <taxon>Bacteria</taxon>
        <taxon>Pseudomonadati</taxon>
        <taxon>Spirochaetota</taxon>
        <taxon>Spirochaetia</taxon>
        <taxon>Spirochaetales</taxon>
        <taxon>Treponemataceae</taxon>
        <taxon>Treponema</taxon>
    </lineage>
</organism>
<gene>
    <name evidence="3" type="ORF">IFE08_05495</name>
</gene>
<dbReference type="EMBL" id="CP061839">
    <property type="protein sequence ID" value="QOW61816.1"/>
    <property type="molecule type" value="Genomic_DNA"/>
</dbReference>
<evidence type="ECO:0000256" key="1">
    <source>
        <dbReference type="SAM" id="MobiDB-lite"/>
    </source>
</evidence>
<dbReference type="Pfam" id="PF03968">
    <property type="entry name" value="LptD_N"/>
    <property type="match status" value="1"/>
</dbReference>
<evidence type="ECO:0000313" key="4">
    <source>
        <dbReference type="Proteomes" id="UP000593915"/>
    </source>
</evidence>
<feature type="compositionally biased region" description="Basic and acidic residues" evidence="1">
    <location>
        <begin position="208"/>
        <end position="219"/>
    </location>
</feature>
<feature type="region of interest" description="Disordered" evidence="1">
    <location>
        <begin position="200"/>
        <end position="254"/>
    </location>
</feature>
<sequence>MPMKRFLNKFLPFFLFTLSFCRLNSENSKINFSADSVKASVSENKKTTNLIGNAVVAVDNLKITADSIEIFGTDYRYVNATGTVSGEDSKNGYSFKADFIKFDRKTDIVLMFGKIELNDTKNDVTISAENVEYKKKNEIMIMRFNIKILRKDIECNSMFALYNRTESKLELTGRPAVKKGGDEFKAAKISVNLETEDISLDGRVSGSVEEKTGEKKDDTGGGEAASSETSEVRTDGAESGKEEKEDPVKDGQEK</sequence>
<dbReference type="Proteomes" id="UP000593915">
    <property type="component" value="Chromosome"/>
</dbReference>
<dbReference type="AlphaFoldDB" id="A0A7S7AY65"/>
<reference evidence="3 4" key="1">
    <citation type="submission" date="2020-09" db="EMBL/GenBank/DDBJ databases">
        <title>Characterization of Treponema spp. from bovine digital dermatitis in Korea.</title>
        <authorList>
            <person name="Espiritu H.M."/>
            <person name="Cho Y.I."/>
            <person name="Mamuad L."/>
        </authorList>
    </citation>
    <scope>NUCLEOTIDE SEQUENCE [LARGE SCALE GENOMIC DNA]</scope>
    <source>
        <strain evidence="3 4">KS1</strain>
    </source>
</reference>
<proteinExistence type="predicted"/>
<dbReference type="InterPro" id="IPR005653">
    <property type="entry name" value="OstA-like_N"/>
</dbReference>
<evidence type="ECO:0000313" key="3">
    <source>
        <dbReference type="EMBL" id="QOW61816.1"/>
    </source>
</evidence>
<feature type="domain" description="Organic solvent tolerance-like N-terminal" evidence="2">
    <location>
        <begin position="35"/>
        <end position="138"/>
    </location>
</feature>
<accession>A0A7S7AY65</accession>
<protein>
    <submittedName>
        <fullName evidence="3">Lipopolysaccharide transporter LptA</fullName>
    </submittedName>
</protein>
<evidence type="ECO:0000259" key="2">
    <source>
        <dbReference type="Pfam" id="PF03968"/>
    </source>
</evidence>
<feature type="compositionally biased region" description="Basic and acidic residues" evidence="1">
    <location>
        <begin position="230"/>
        <end position="254"/>
    </location>
</feature>
<name>A0A7S7AY65_9SPIR</name>
<dbReference type="Gene3D" id="2.60.450.10">
    <property type="entry name" value="Lipopolysaccharide (LPS) transport protein A like domain"/>
    <property type="match status" value="2"/>
</dbReference>